<dbReference type="Pfam" id="PF03808">
    <property type="entry name" value="Glyco_tran_WecG"/>
    <property type="match status" value="1"/>
</dbReference>
<evidence type="ECO:0000256" key="1">
    <source>
        <dbReference type="ARBA" id="ARBA00022676"/>
    </source>
</evidence>
<evidence type="ECO:0000256" key="2">
    <source>
        <dbReference type="ARBA" id="ARBA00022679"/>
    </source>
</evidence>
<keyword evidence="1" id="KW-0328">Glycosyltransferase</keyword>
<sequence>MSEKIEIMGISVEKCYAEDIMESINQHWNEDTLATYGVITMKLLIAAQKDEELKEYIETLDKAVADEPEIVKAAGLQDEAWESEISEHGFFGTLFWLLNLYKNRIFILGEKEEDTEKFCNYLKEQYPDIVILGKDSLTDMEADQTDRVINEINSWNPQAVLSCSREYNVERFVKRYRKMMNTKVWFSLGSSLPVFQETGIKSNWLNRLMEKNNFKKLVSQYQEETEKM</sequence>
<reference evidence="3 4" key="1">
    <citation type="journal article" date="2020" name="Cell Host Microbe">
        <title>Functional and Genomic Variation between Human-Derived Isolates of Lachnospiraceae Reveals Inter- and Intra-Species Diversity.</title>
        <authorList>
            <person name="Sorbara M.T."/>
            <person name="Littmann E.R."/>
            <person name="Fontana E."/>
            <person name="Moody T.U."/>
            <person name="Kohout C.E."/>
            <person name="Gjonbalaj M."/>
            <person name="Eaton V."/>
            <person name="Seok R."/>
            <person name="Leiner I.M."/>
            <person name="Pamer E.G."/>
        </authorList>
    </citation>
    <scope>NUCLEOTIDE SEQUENCE [LARGE SCALE GENOMIC DNA]</scope>
    <source>
        <strain evidence="3 4">MSK.15.26</strain>
    </source>
</reference>
<gene>
    <name evidence="3" type="ORF">G5A70_05670</name>
</gene>
<organism evidence="3 4">
    <name type="scientific">Blautia hansenii</name>
    <name type="common">Ruminococcus hansenii</name>
    <dbReference type="NCBI Taxonomy" id="1322"/>
    <lineage>
        <taxon>Bacteria</taxon>
        <taxon>Bacillati</taxon>
        <taxon>Bacillota</taxon>
        <taxon>Clostridia</taxon>
        <taxon>Lachnospirales</taxon>
        <taxon>Lachnospiraceae</taxon>
        <taxon>Blautia</taxon>
    </lineage>
</organism>
<dbReference type="EMBL" id="JAAITA010000004">
    <property type="protein sequence ID" value="NSJ85666.1"/>
    <property type="molecule type" value="Genomic_DNA"/>
</dbReference>
<evidence type="ECO:0000313" key="4">
    <source>
        <dbReference type="Proteomes" id="UP000822142"/>
    </source>
</evidence>
<accession>A0ABX2I5D8</accession>
<dbReference type="PANTHER" id="PTHR34136">
    <property type="match status" value="1"/>
</dbReference>
<keyword evidence="4" id="KW-1185">Reference proteome</keyword>
<protein>
    <submittedName>
        <fullName evidence="3">WecB/TagA/CpsF family glycosyltransferase</fullName>
    </submittedName>
</protein>
<proteinExistence type="predicted"/>
<dbReference type="Proteomes" id="UP000822142">
    <property type="component" value="Unassembled WGS sequence"/>
</dbReference>
<dbReference type="RefSeq" id="WP_173748706.1">
    <property type="nucleotide sequence ID" value="NZ_JAAITA010000004.1"/>
</dbReference>
<comment type="caution">
    <text evidence="3">The sequence shown here is derived from an EMBL/GenBank/DDBJ whole genome shotgun (WGS) entry which is preliminary data.</text>
</comment>
<dbReference type="PANTHER" id="PTHR34136:SF1">
    <property type="entry name" value="UDP-N-ACETYL-D-MANNOSAMINURONIC ACID TRANSFERASE"/>
    <property type="match status" value="1"/>
</dbReference>
<keyword evidence="2" id="KW-0808">Transferase</keyword>
<dbReference type="InterPro" id="IPR004629">
    <property type="entry name" value="WecG_TagA_CpsF"/>
</dbReference>
<evidence type="ECO:0000313" key="3">
    <source>
        <dbReference type="EMBL" id="NSJ85666.1"/>
    </source>
</evidence>
<name>A0ABX2I5D8_BLAHA</name>